<dbReference type="EMBL" id="JANDHW010000001">
    <property type="protein sequence ID" value="MCP9610625.1"/>
    <property type="molecule type" value="Genomic_DNA"/>
</dbReference>
<evidence type="ECO:0000313" key="2">
    <source>
        <dbReference type="EMBL" id="MCP9610625.1"/>
    </source>
</evidence>
<dbReference type="Pfam" id="PF13712">
    <property type="entry name" value="Glyco_tranf_2_5"/>
    <property type="match status" value="1"/>
</dbReference>
<comment type="caution">
    <text evidence="2">The sequence shown here is derived from an EMBL/GenBank/DDBJ whole genome shotgun (WGS) entry which is preliminary data.</text>
</comment>
<gene>
    <name evidence="2" type="ORF">NMU02_00760</name>
</gene>
<dbReference type="Gene3D" id="3.90.550.10">
    <property type="entry name" value="Spore Coat Polysaccharide Biosynthesis Protein SpsA, Chain A"/>
    <property type="match status" value="1"/>
</dbReference>
<name>A0ABT1MDB1_9BACT</name>
<accession>A0ABT1MDB1</accession>
<keyword evidence="3" id="KW-1185">Reference proteome</keyword>
<reference evidence="2 3" key="1">
    <citation type="submission" date="2022-07" db="EMBL/GenBank/DDBJ databases">
        <title>Fecal culturing of patients with breast cancer.</title>
        <authorList>
            <person name="Teng N.M.Y."/>
            <person name="Kiu R."/>
            <person name="Evans R."/>
            <person name="Baker D.J."/>
            <person name="Zenner C."/>
            <person name="Robinson S.D."/>
            <person name="Hall L.J."/>
        </authorList>
    </citation>
    <scope>NUCLEOTIDE SEQUENCE [LARGE SCALE GENOMIC DNA]</scope>
    <source>
        <strain evidence="2 3">LH1063</strain>
    </source>
</reference>
<proteinExistence type="predicted"/>
<evidence type="ECO:0000313" key="3">
    <source>
        <dbReference type="Proteomes" id="UP001205603"/>
    </source>
</evidence>
<evidence type="ECO:0000259" key="1">
    <source>
        <dbReference type="Pfam" id="PF13712"/>
    </source>
</evidence>
<feature type="domain" description="Streptomycin biosynthesis protein StrF" evidence="1">
    <location>
        <begin position="5"/>
        <end position="186"/>
    </location>
</feature>
<dbReference type="InterPro" id="IPR059123">
    <property type="entry name" value="StrF_dom"/>
</dbReference>
<dbReference type="Proteomes" id="UP001205603">
    <property type="component" value="Unassembled WGS sequence"/>
</dbReference>
<sequence>MITIITCSIHPEKKVALEQNIASTIGIPYEFIGFDNRETAYGITKVYNQCASEARYDYLCFVHEDIQFDTQNWGKIIIGKLQEKDCGVIGFAGSAVKPRAISGWGSIPEYTRFHYIQHQKGKKPYVCKKGADENEFSQVIVLDGMCLFSTKKVWQDCRFDETTFPGFHLYDLDFSLQVALKYKNYVCNSVMIEHFSDGAYNPGWLKGTLDFHEKWGNILPVYVNRPNEKTVNKHERFSSYHFARFLIRKNTGDKDLIKKYISDFSQKYPFSFRNLKLYFHYLRKYKLGIGKNY</sequence>
<protein>
    <submittedName>
        <fullName evidence="2">Glycosyltransferase family protein</fullName>
    </submittedName>
</protein>
<organism evidence="2 3">
    <name type="scientific">Coprobacter tertius</name>
    <dbReference type="NCBI Taxonomy" id="2944915"/>
    <lineage>
        <taxon>Bacteria</taxon>
        <taxon>Pseudomonadati</taxon>
        <taxon>Bacteroidota</taxon>
        <taxon>Bacteroidia</taxon>
        <taxon>Bacteroidales</taxon>
        <taxon>Barnesiellaceae</taxon>
        <taxon>Coprobacter</taxon>
    </lineage>
</organism>
<dbReference type="RefSeq" id="WP_255025154.1">
    <property type="nucleotide sequence ID" value="NZ_JANDHW010000001.1"/>
</dbReference>
<dbReference type="InterPro" id="IPR029044">
    <property type="entry name" value="Nucleotide-diphossugar_trans"/>
</dbReference>
<dbReference type="SUPFAM" id="SSF53448">
    <property type="entry name" value="Nucleotide-diphospho-sugar transferases"/>
    <property type="match status" value="1"/>
</dbReference>